<proteinExistence type="predicted"/>
<keyword evidence="2" id="KW-1185">Reference proteome</keyword>
<comment type="caution">
    <text evidence="1">The sequence shown here is derived from an EMBL/GenBank/DDBJ whole genome shotgun (WGS) entry which is preliminary data.</text>
</comment>
<name>A0ABN1A6Y2_9ACTN</name>
<accession>A0ABN1A6Y2</accession>
<gene>
    <name evidence="1" type="ORF">GCM10009544_34160</name>
</gene>
<organism evidence="1 2">
    <name type="scientific">Streptomyces stramineus</name>
    <dbReference type="NCBI Taxonomy" id="173861"/>
    <lineage>
        <taxon>Bacteria</taxon>
        <taxon>Bacillati</taxon>
        <taxon>Actinomycetota</taxon>
        <taxon>Actinomycetes</taxon>
        <taxon>Kitasatosporales</taxon>
        <taxon>Streptomycetaceae</taxon>
        <taxon>Streptomyces</taxon>
    </lineage>
</organism>
<evidence type="ECO:0000313" key="1">
    <source>
        <dbReference type="EMBL" id="GAA0469098.1"/>
    </source>
</evidence>
<dbReference type="EMBL" id="BAAAHB010000035">
    <property type="protein sequence ID" value="GAA0469098.1"/>
    <property type="molecule type" value="Genomic_DNA"/>
</dbReference>
<sequence>MAREVGRQLYHPAGEAARARNAMLSPLTADDLYDKVARLHAGAR</sequence>
<evidence type="ECO:0000313" key="2">
    <source>
        <dbReference type="Proteomes" id="UP001499895"/>
    </source>
</evidence>
<reference evidence="1 2" key="1">
    <citation type="journal article" date="2019" name="Int. J. Syst. Evol. Microbiol.">
        <title>The Global Catalogue of Microorganisms (GCM) 10K type strain sequencing project: providing services to taxonomists for standard genome sequencing and annotation.</title>
        <authorList>
            <consortium name="The Broad Institute Genomics Platform"/>
            <consortium name="The Broad Institute Genome Sequencing Center for Infectious Disease"/>
            <person name="Wu L."/>
            <person name="Ma J."/>
        </authorList>
    </citation>
    <scope>NUCLEOTIDE SEQUENCE [LARGE SCALE GENOMIC DNA]</scope>
    <source>
        <strain evidence="1 2">JCM 10649</strain>
    </source>
</reference>
<dbReference type="Proteomes" id="UP001499895">
    <property type="component" value="Unassembled WGS sequence"/>
</dbReference>
<protein>
    <submittedName>
        <fullName evidence="1">Uncharacterized protein</fullName>
    </submittedName>
</protein>
<dbReference type="RefSeq" id="WP_425581559.1">
    <property type="nucleotide sequence ID" value="NZ_BAAAHB010000035.1"/>
</dbReference>